<dbReference type="Pfam" id="PF19310">
    <property type="entry name" value="TOP_N"/>
    <property type="match status" value="1"/>
</dbReference>
<reference evidence="3" key="1">
    <citation type="submission" date="2022-06" db="EMBL/GenBank/DDBJ databases">
        <title>Uncovering the hologenomic basis of an extraordinary plant invasion.</title>
        <authorList>
            <person name="Bieker V.C."/>
            <person name="Martin M.D."/>
            <person name="Gilbert T."/>
            <person name="Hodgins K."/>
            <person name="Battlay P."/>
            <person name="Petersen B."/>
            <person name="Wilson J."/>
        </authorList>
    </citation>
    <scope>NUCLEOTIDE SEQUENCE</scope>
    <source>
        <strain evidence="3">AA19_3_7</strain>
        <tissue evidence="3">Leaf</tissue>
    </source>
</reference>
<evidence type="ECO:0000313" key="4">
    <source>
        <dbReference type="Proteomes" id="UP001206925"/>
    </source>
</evidence>
<dbReference type="InterPro" id="IPR045666">
    <property type="entry name" value="OpdA_N"/>
</dbReference>
<sequence length="130" mass="14203">MKAKVMDQSSINCLLKQNQDSDLMELEKTVEPTWPKLVEPLEKMMDWLTVVWGAVNHLKIVKDTPELRYAIEEIQATTRCTATHPTTLATTTRGGSGGRSGDGGGTSSARGPRHGGNDSGGRGRSRYNPY</sequence>
<accession>A0AAD5C2Q9</accession>
<feature type="compositionally biased region" description="Low complexity" evidence="1">
    <location>
        <begin position="80"/>
        <end position="93"/>
    </location>
</feature>
<organism evidence="3 4">
    <name type="scientific">Ambrosia artemisiifolia</name>
    <name type="common">Common ragweed</name>
    <dbReference type="NCBI Taxonomy" id="4212"/>
    <lineage>
        <taxon>Eukaryota</taxon>
        <taxon>Viridiplantae</taxon>
        <taxon>Streptophyta</taxon>
        <taxon>Embryophyta</taxon>
        <taxon>Tracheophyta</taxon>
        <taxon>Spermatophyta</taxon>
        <taxon>Magnoliopsida</taxon>
        <taxon>eudicotyledons</taxon>
        <taxon>Gunneridae</taxon>
        <taxon>Pentapetalae</taxon>
        <taxon>asterids</taxon>
        <taxon>campanulids</taxon>
        <taxon>Asterales</taxon>
        <taxon>Asteraceae</taxon>
        <taxon>Asteroideae</taxon>
        <taxon>Heliantheae alliance</taxon>
        <taxon>Heliantheae</taxon>
        <taxon>Ambrosia</taxon>
    </lineage>
</organism>
<gene>
    <name evidence="3" type="ORF">M8C21_029817</name>
</gene>
<name>A0AAD5C2Q9_AMBAR</name>
<feature type="region of interest" description="Disordered" evidence="1">
    <location>
        <begin position="80"/>
        <end position="130"/>
    </location>
</feature>
<dbReference type="Proteomes" id="UP001206925">
    <property type="component" value="Unassembled WGS sequence"/>
</dbReference>
<comment type="caution">
    <text evidence="3">The sequence shown here is derived from an EMBL/GenBank/DDBJ whole genome shotgun (WGS) entry which is preliminary data.</text>
</comment>
<protein>
    <recommendedName>
        <fullName evidence="2">Oligopeptidase A N-terminal domain-containing protein</fullName>
    </recommendedName>
</protein>
<evidence type="ECO:0000256" key="1">
    <source>
        <dbReference type="SAM" id="MobiDB-lite"/>
    </source>
</evidence>
<feature type="domain" description="Oligopeptidase A N-terminal" evidence="2">
    <location>
        <begin position="17"/>
        <end position="77"/>
    </location>
</feature>
<proteinExistence type="predicted"/>
<evidence type="ECO:0000259" key="2">
    <source>
        <dbReference type="Pfam" id="PF19310"/>
    </source>
</evidence>
<evidence type="ECO:0000313" key="3">
    <source>
        <dbReference type="EMBL" id="KAI7733024.1"/>
    </source>
</evidence>
<keyword evidence="4" id="KW-1185">Reference proteome</keyword>
<dbReference type="AlphaFoldDB" id="A0AAD5C2Q9"/>
<dbReference type="EMBL" id="JAMZMK010010096">
    <property type="protein sequence ID" value="KAI7733024.1"/>
    <property type="molecule type" value="Genomic_DNA"/>
</dbReference>
<feature type="compositionally biased region" description="Gly residues" evidence="1">
    <location>
        <begin position="94"/>
        <end position="106"/>
    </location>
</feature>
<dbReference type="Gene3D" id="1.10.1370.40">
    <property type="match status" value="1"/>
</dbReference>